<dbReference type="Pfam" id="PF08281">
    <property type="entry name" value="Sigma70_r4_2"/>
    <property type="match status" value="1"/>
</dbReference>
<evidence type="ECO:0000259" key="6">
    <source>
        <dbReference type="Pfam" id="PF04542"/>
    </source>
</evidence>
<dbReference type="SUPFAM" id="SSF88659">
    <property type="entry name" value="Sigma3 and sigma4 domains of RNA polymerase sigma factors"/>
    <property type="match status" value="1"/>
</dbReference>
<dbReference type="InterPro" id="IPR036388">
    <property type="entry name" value="WH-like_DNA-bd_sf"/>
</dbReference>
<evidence type="ECO:0000313" key="9">
    <source>
        <dbReference type="Proteomes" id="UP000608071"/>
    </source>
</evidence>
<comment type="caution">
    <text evidence="8">The sequence shown here is derived from an EMBL/GenBank/DDBJ whole genome shotgun (WGS) entry which is preliminary data.</text>
</comment>
<dbReference type="Gene3D" id="1.10.1740.10">
    <property type="match status" value="1"/>
</dbReference>
<accession>A0ABR8T5C7</accession>
<dbReference type="InterPro" id="IPR014284">
    <property type="entry name" value="RNA_pol_sigma-70_dom"/>
</dbReference>
<evidence type="ECO:0000256" key="4">
    <source>
        <dbReference type="ARBA" id="ARBA00023125"/>
    </source>
</evidence>
<feature type="domain" description="RNA polymerase sigma factor 70 region 4 type 2" evidence="7">
    <location>
        <begin position="121"/>
        <end position="165"/>
    </location>
</feature>
<organism evidence="8 9">
    <name type="scientific">Paenibacillus gallinarum</name>
    <dbReference type="NCBI Taxonomy" id="2762232"/>
    <lineage>
        <taxon>Bacteria</taxon>
        <taxon>Bacillati</taxon>
        <taxon>Bacillota</taxon>
        <taxon>Bacilli</taxon>
        <taxon>Bacillales</taxon>
        <taxon>Paenibacillaceae</taxon>
        <taxon>Paenibacillus</taxon>
    </lineage>
</organism>
<dbReference type="InterPro" id="IPR039425">
    <property type="entry name" value="RNA_pol_sigma-70-like"/>
</dbReference>
<evidence type="ECO:0000256" key="2">
    <source>
        <dbReference type="ARBA" id="ARBA00023015"/>
    </source>
</evidence>
<sequence length="188" mass="22550">MEQYIADVKAGDIEKFSYIVHQYERQIFIYCSRILNSEQDAEDAIQEIFFKAYKSIDSYKSKYSFNSWLYKIAYNHCINVLRKRKVYEKAKSLLFMEERSKTNTDVHERSIYSPAFEKVFLSLSHAERSLLILHVFHEKTYQEISEITGTSSEAVRKRISRTKMKVKKTWMEREDEEEWTFSLMKTKA</sequence>
<keyword evidence="4" id="KW-0238">DNA-binding</keyword>
<evidence type="ECO:0000256" key="5">
    <source>
        <dbReference type="ARBA" id="ARBA00023163"/>
    </source>
</evidence>
<name>A0ABR8T5C7_9BACL</name>
<evidence type="ECO:0000313" key="8">
    <source>
        <dbReference type="EMBL" id="MBD7970499.1"/>
    </source>
</evidence>
<dbReference type="Pfam" id="PF04542">
    <property type="entry name" value="Sigma70_r2"/>
    <property type="match status" value="1"/>
</dbReference>
<protein>
    <submittedName>
        <fullName evidence="8">RNA polymerase sigma factor</fullName>
    </submittedName>
</protein>
<dbReference type="InterPro" id="IPR013249">
    <property type="entry name" value="RNA_pol_sigma70_r4_t2"/>
</dbReference>
<dbReference type="NCBIfam" id="TIGR02937">
    <property type="entry name" value="sigma70-ECF"/>
    <property type="match status" value="1"/>
</dbReference>
<comment type="similarity">
    <text evidence="1">Belongs to the sigma-70 factor family. ECF subfamily.</text>
</comment>
<dbReference type="PANTHER" id="PTHR43133:SF8">
    <property type="entry name" value="RNA POLYMERASE SIGMA FACTOR HI_1459-RELATED"/>
    <property type="match status" value="1"/>
</dbReference>
<gene>
    <name evidence="8" type="ORF">H9647_20750</name>
</gene>
<dbReference type="EMBL" id="JACSQL010000013">
    <property type="protein sequence ID" value="MBD7970499.1"/>
    <property type="molecule type" value="Genomic_DNA"/>
</dbReference>
<dbReference type="InterPro" id="IPR013324">
    <property type="entry name" value="RNA_pol_sigma_r3/r4-like"/>
</dbReference>
<dbReference type="InterPro" id="IPR013325">
    <property type="entry name" value="RNA_pol_sigma_r2"/>
</dbReference>
<keyword evidence="2" id="KW-0805">Transcription regulation</keyword>
<reference evidence="8 9" key="1">
    <citation type="submission" date="2020-08" db="EMBL/GenBank/DDBJ databases">
        <title>A Genomic Blueprint of the Chicken Gut Microbiome.</title>
        <authorList>
            <person name="Gilroy R."/>
            <person name="Ravi A."/>
            <person name="Getino M."/>
            <person name="Pursley I."/>
            <person name="Horton D.L."/>
            <person name="Alikhan N.-F."/>
            <person name="Baker D."/>
            <person name="Gharbi K."/>
            <person name="Hall N."/>
            <person name="Watson M."/>
            <person name="Adriaenssens E.M."/>
            <person name="Foster-Nyarko E."/>
            <person name="Jarju S."/>
            <person name="Secka A."/>
            <person name="Antonio M."/>
            <person name="Oren A."/>
            <person name="Chaudhuri R."/>
            <person name="La Ragione R.M."/>
            <person name="Hildebrand F."/>
            <person name="Pallen M.J."/>
        </authorList>
    </citation>
    <scope>NUCLEOTIDE SEQUENCE [LARGE SCALE GENOMIC DNA]</scope>
    <source>
        <strain evidence="8 9">Sa2BVA9</strain>
    </source>
</reference>
<keyword evidence="9" id="KW-1185">Reference proteome</keyword>
<proteinExistence type="inferred from homology"/>
<feature type="domain" description="RNA polymerase sigma-70 region 2" evidence="6">
    <location>
        <begin position="20"/>
        <end position="85"/>
    </location>
</feature>
<evidence type="ECO:0000259" key="7">
    <source>
        <dbReference type="Pfam" id="PF08281"/>
    </source>
</evidence>
<keyword evidence="5" id="KW-0804">Transcription</keyword>
<evidence type="ECO:0000256" key="3">
    <source>
        <dbReference type="ARBA" id="ARBA00023082"/>
    </source>
</evidence>
<evidence type="ECO:0000256" key="1">
    <source>
        <dbReference type="ARBA" id="ARBA00010641"/>
    </source>
</evidence>
<dbReference type="Proteomes" id="UP000608071">
    <property type="component" value="Unassembled WGS sequence"/>
</dbReference>
<dbReference type="InterPro" id="IPR007627">
    <property type="entry name" value="RNA_pol_sigma70_r2"/>
</dbReference>
<keyword evidence="3" id="KW-0731">Sigma factor</keyword>
<dbReference type="RefSeq" id="WP_191803657.1">
    <property type="nucleotide sequence ID" value="NZ_JACSQL010000013.1"/>
</dbReference>
<dbReference type="SUPFAM" id="SSF88946">
    <property type="entry name" value="Sigma2 domain of RNA polymerase sigma factors"/>
    <property type="match status" value="1"/>
</dbReference>
<dbReference type="Gene3D" id="1.10.10.10">
    <property type="entry name" value="Winged helix-like DNA-binding domain superfamily/Winged helix DNA-binding domain"/>
    <property type="match status" value="1"/>
</dbReference>
<dbReference type="PANTHER" id="PTHR43133">
    <property type="entry name" value="RNA POLYMERASE ECF-TYPE SIGMA FACTO"/>
    <property type="match status" value="1"/>
</dbReference>
<dbReference type="CDD" id="cd06171">
    <property type="entry name" value="Sigma70_r4"/>
    <property type="match status" value="1"/>
</dbReference>